<gene>
    <name evidence="1" type="ORF">BpHYR1_001575</name>
</gene>
<organism evidence="1 2">
    <name type="scientific">Brachionus plicatilis</name>
    <name type="common">Marine rotifer</name>
    <name type="synonym">Brachionus muelleri</name>
    <dbReference type="NCBI Taxonomy" id="10195"/>
    <lineage>
        <taxon>Eukaryota</taxon>
        <taxon>Metazoa</taxon>
        <taxon>Spiralia</taxon>
        <taxon>Gnathifera</taxon>
        <taxon>Rotifera</taxon>
        <taxon>Eurotatoria</taxon>
        <taxon>Monogononta</taxon>
        <taxon>Pseudotrocha</taxon>
        <taxon>Ploima</taxon>
        <taxon>Brachionidae</taxon>
        <taxon>Brachionus</taxon>
    </lineage>
</organism>
<sequence>MVSEFKGLNQVTSSGQQKVRKIKKYYISITLPRYMLLWRSYGEFYPINLLKSTKVKKIEMEGNFLPTIGFKRILCNIRFSTSLGTIDAILYTAKLIRFFIILFCPLESNFTQPKQLIKIKIKLINKFRIYHVAKRMD</sequence>
<proteinExistence type="predicted"/>
<reference evidence="1 2" key="1">
    <citation type="journal article" date="2018" name="Sci. Rep.">
        <title>Genomic signatures of local adaptation to the degree of environmental predictability in rotifers.</title>
        <authorList>
            <person name="Franch-Gras L."/>
            <person name="Hahn C."/>
            <person name="Garcia-Roger E.M."/>
            <person name="Carmona M.J."/>
            <person name="Serra M."/>
            <person name="Gomez A."/>
        </authorList>
    </citation>
    <scope>NUCLEOTIDE SEQUENCE [LARGE SCALE GENOMIC DNA]</scope>
    <source>
        <strain evidence="1">HYR1</strain>
    </source>
</reference>
<comment type="caution">
    <text evidence="1">The sequence shown here is derived from an EMBL/GenBank/DDBJ whole genome shotgun (WGS) entry which is preliminary data.</text>
</comment>
<dbReference type="AlphaFoldDB" id="A0A3M7PX13"/>
<dbReference type="EMBL" id="REGN01008449">
    <property type="protein sequence ID" value="RNA03553.1"/>
    <property type="molecule type" value="Genomic_DNA"/>
</dbReference>
<keyword evidence="2" id="KW-1185">Reference proteome</keyword>
<accession>A0A3M7PX13</accession>
<name>A0A3M7PX13_BRAPC</name>
<evidence type="ECO:0000313" key="1">
    <source>
        <dbReference type="EMBL" id="RNA03553.1"/>
    </source>
</evidence>
<dbReference type="Proteomes" id="UP000276133">
    <property type="component" value="Unassembled WGS sequence"/>
</dbReference>
<protein>
    <submittedName>
        <fullName evidence="1">Uncharacterized protein</fullName>
    </submittedName>
</protein>
<evidence type="ECO:0000313" key="2">
    <source>
        <dbReference type="Proteomes" id="UP000276133"/>
    </source>
</evidence>